<protein>
    <submittedName>
        <fullName evidence="1">Glycosyl transferase</fullName>
    </submittedName>
</protein>
<keyword evidence="1" id="KW-0808">Transferase</keyword>
<dbReference type="GO" id="GO:0016740">
    <property type="term" value="F:transferase activity"/>
    <property type="evidence" value="ECO:0007669"/>
    <property type="project" value="UniProtKB-KW"/>
</dbReference>
<dbReference type="PANTHER" id="PTHR12526">
    <property type="entry name" value="GLYCOSYLTRANSFERASE"/>
    <property type="match status" value="1"/>
</dbReference>
<keyword evidence="2" id="KW-1185">Reference proteome</keyword>
<evidence type="ECO:0000313" key="1">
    <source>
        <dbReference type="EMBL" id="GGW62597.1"/>
    </source>
</evidence>
<dbReference type="Pfam" id="PF13692">
    <property type="entry name" value="Glyco_trans_1_4"/>
    <property type="match status" value="1"/>
</dbReference>
<sequence>MSPSKPSLLMLVHRIPYPPNKGDKIRSFNLLKSLSVNYDIYLGCFYDDAFDQQYIASLNQWCKSFYCLRLSKWQSILTGLTGFLTNSPISVPYYYVSAMASWVNTTLKQQEIKNVLVYSSSMAQYIDNKCYSKLNRVIDFVDIDSDKWRQYAQKSVGVKRWFYHREARLLQKYEVNICQRFATSLFVSNDEANAFKQLLPTDDQKRVHSIANGVDIDFFDPDKPLPAPTLPESFIVFTGAMDYWANIDAVSWFCSNVWPKLKQHYPNLHFLIVGSNPNVDVCTLAQLPGVIVTGRVDDIRPYIKQALFAVAPMLIARGIQNKVLEAMAMNKIVVCSAMAMEGINALVSSSVIVANDAEEFYYSCLKLMQQLPANCHNRQWIISNFTWKQTLSDLEKYLTTDVLQ</sequence>
<proteinExistence type="predicted"/>
<evidence type="ECO:0000313" key="2">
    <source>
        <dbReference type="Proteomes" id="UP000634667"/>
    </source>
</evidence>
<organism evidence="1 2">
    <name type="scientific">Alishewanella tabrizica</name>
    <dbReference type="NCBI Taxonomy" id="671278"/>
    <lineage>
        <taxon>Bacteria</taxon>
        <taxon>Pseudomonadati</taxon>
        <taxon>Pseudomonadota</taxon>
        <taxon>Gammaproteobacteria</taxon>
        <taxon>Alteromonadales</taxon>
        <taxon>Alteromonadaceae</taxon>
        <taxon>Alishewanella</taxon>
    </lineage>
</organism>
<gene>
    <name evidence="1" type="ORF">GCM10008111_18200</name>
</gene>
<dbReference type="Gene3D" id="3.40.50.2000">
    <property type="entry name" value="Glycogen Phosphorylase B"/>
    <property type="match status" value="2"/>
</dbReference>
<accession>A0ABQ2WQI6</accession>
<dbReference type="InterPro" id="IPR017521">
    <property type="entry name" value="Sugar_tfrase_PEP-CTERM_Stp1"/>
</dbReference>
<dbReference type="SUPFAM" id="SSF53756">
    <property type="entry name" value="UDP-Glycosyltransferase/glycogen phosphorylase"/>
    <property type="match status" value="1"/>
</dbReference>
<name>A0ABQ2WQI6_9ALTE</name>
<dbReference type="PANTHER" id="PTHR12526:SF600">
    <property type="entry name" value="GLYCOSYL TRANSFERASE GROUP 1"/>
    <property type="match status" value="1"/>
</dbReference>
<dbReference type="NCBIfam" id="TIGR03087">
    <property type="entry name" value="stp1"/>
    <property type="match status" value="1"/>
</dbReference>
<dbReference type="CDD" id="cd03801">
    <property type="entry name" value="GT4_PimA-like"/>
    <property type="match status" value="1"/>
</dbReference>
<comment type="caution">
    <text evidence="1">The sequence shown here is derived from an EMBL/GenBank/DDBJ whole genome shotgun (WGS) entry which is preliminary data.</text>
</comment>
<dbReference type="EMBL" id="BMYR01000007">
    <property type="protein sequence ID" value="GGW62597.1"/>
    <property type="molecule type" value="Genomic_DNA"/>
</dbReference>
<reference evidence="2" key="1">
    <citation type="journal article" date="2019" name="Int. J. Syst. Evol. Microbiol.">
        <title>The Global Catalogue of Microorganisms (GCM) 10K type strain sequencing project: providing services to taxonomists for standard genome sequencing and annotation.</title>
        <authorList>
            <consortium name="The Broad Institute Genomics Platform"/>
            <consortium name="The Broad Institute Genome Sequencing Center for Infectious Disease"/>
            <person name="Wu L."/>
            <person name="Ma J."/>
        </authorList>
    </citation>
    <scope>NUCLEOTIDE SEQUENCE [LARGE SCALE GENOMIC DNA]</scope>
    <source>
        <strain evidence="2">KCTC 23723</strain>
    </source>
</reference>
<dbReference type="RefSeq" id="WP_189482732.1">
    <property type="nucleotide sequence ID" value="NZ_BMYR01000007.1"/>
</dbReference>
<dbReference type="Proteomes" id="UP000634667">
    <property type="component" value="Unassembled WGS sequence"/>
</dbReference>